<organism evidence="1 2">
    <name type="scientific">Methylocystis rosea</name>
    <dbReference type="NCBI Taxonomy" id="173366"/>
    <lineage>
        <taxon>Bacteria</taxon>
        <taxon>Pseudomonadati</taxon>
        <taxon>Pseudomonadota</taxon>
        <taxon>Alphaproteobacteria</taxon>
        <taxon>Hyphomicrobiales</taxon>
        <taxon>Methylocystaceae</taxon>
        <taxon>Methylocystis</taxon>
    </lineage>
</organism>
<evidence type="ECO:0000313" key="2">
    <source>
        <dbReference type="Proteomes" id="UP000273982"/>
    </source>
</evidence>
<dbReference type="EMBL" id="CP034086">
    <property type="protein sequence ID" value="AZG75923.1"/>
    <property type="molecule type" value="Genomic_DNA"/>
</dbReference>
<dbReference type="KEGG" id="mros:EHO51_03765"/>
<accession>A0A3G8M1S5</accession>
<sequence>MAGNMLNFPYLRDEAELSVIGGCLSTIWLKDHQALVLRKTRPGFDALTIRTITEILSAIDRGELNELRYLVYDFAHGVREAPRPAEGFGEMAAENSELIVDTPVITLAWARGLMSGSDFDFAMHCSAIVAERDAQFSFSGDPSDLLGLYAAVGRTLGFVKAERLMEGNTALPAEDAHEMLIVRDVVEPQPGAAAIERYLAQFGRRYNASHAIFRAQRMVQPGVDRRSLVALERN</sequence>
<name>A0A3G8M1S5_9HYPH</name>
<dbReference type="InterPro" id="IPR001753">
    <property type="entry name" value="Enoyl-CoA_hydra/iso"/>
</dbReference>
<gene>
    <name evidence="1" type="ORF">EHO51_03765</name>
</gene>
<dbReference type="SUPFAM" id="SSF52096">
    <property type="entry name" value="ClpP/crotonase"/>
    <property type="match status" value="1"/>
</dbReference>
<dbReference type="Gene3D" id="3.90.226.10">
    <property type="entry name" value="2-enoyl-CoA Hydratase, Chain A, domain 1"/>
    <property type="match status" value="1"/>
</dbReference>
<proteinExistence type="predicted"/>
<dbReference type="GO" id="GO:0003824">
    <property type="term" value="F:catalytic activity"/>
    <property type="evidence" value="ECO:0007669"/>
    <property type="project" value="UniProtKB-ARBA"/>
</dbReference>
<dbReference type="AlphaFoldDB" id="A0A3G8M1S5"/>
<dbReference type="Proteomes" id="UP000273982">
    <property type="component" value="Chromosome"/>
</dbReference>
<dbReference type="Pfam" id="PF00378">
    <property type="entry name" value="ECH_1"/>
    <property type="match status" value="1"/>
</dbReference>
<protein>
    <submittedName>
        <fullName evidence="1">Enoyl-CoA hydratase</fullName>
    </submittedName>
</protein>
<reference evidence="1 2" key="1">
    <citation type="submission" date="2018-11" db="EMBL/GenBank/DDBJ databases">
        <title>Genome squencing of methanotrophic bacteria isolated from alkaline groundwater in Korea.</title>
        <authorList>
            <person name="Nguyen L.N."/>
        </authorList>
    </citation>
    <scope>NUCLEOTIDE SEQUENCE [LARGE SCALE GENOMIC DNA]</scope>
    <source>
        <strain evidence="1 2">GW6</strain>
    </source>
</reference>
<evidence type="ECO:0000313" key="1">
    <source>
        <dbReference type="EMBL" id="AZG75923.1"/>
    </source>
</evidence>
<dbReference type="InterPro" id="IPR029045">
    <property type="entry name" value="ClpP/crotonase-like_dom_sf"/>
</dbReference>